<keyword evidence="2" id="KW-1185">Reference proteome</keyword>
<evidence type="ECO:0000313" key="2">
    <source>
        <dbReference type="Proteomes" id="UP001159427"/>
    </source>
</evidence>
<accession>A0ABN8SZQ6</accession>
<protein>
    <submittedName>
        <fullName evidence="1">Uncharacterized protein</fullName>
    </submittedName>
</protein>
<dbReference type="Proteomes" id="UP001159427">
    <property type="component" value="Unassembled WGS sequence"/>
</dbReference>
<comment type="caution">
    <text evidence="1">The sequence shown here is derived from an EMBL/GenBank/DDBJ whole genome shotgun (WGS) entry which is preliminary data.</text>
</comment>
<organism evidence="1 2">
    <name type="scientific">Porites evermanni</name>
    <dbReference type="NCBI Taxonomy" id="104178"/>
    <lineage>
        <taxon>Eukaryota</taxon>
        <taxon>Metazoa</taxon>
        <taxon>Cnidaria</taxon>
        <taxon>Anthozoa</taxon>
        <taxon>Hexacorallia</taxon>
        <taxon>Scleractinia</taxon>
        <taxon>Fungiina</taxon>
        <taxon>Poritidae</taxon>
        <taxon>Porites</taxon>
    </lineage>
</organism>
<evidence type="ECO:0000313" key="1">
    <source>
        <dbReference type="EMBL" id="CAH3195780.1"/>
    </source>
</evidence>
<name>A0ABN8SZQ6_9CNID</name>
<reference evidence="1 2" key="1">
    <citation type="submission" date="2022-05" db="EMBL/GenBank/DDBJ databases">
        <authorList>
            <consortium name="Genoscope - CEA"/>
            <person name="William W."/>
        </authorList>
    </citation>
    <scope>NUCLEOTIDE SEQUENCE [LARGE SCALE GENOMIC DNA]</scope>
</reference>
<proteinExistence type="predicted"/>
<gene>
    <name evidence="1" type="ORF">PEVE_00031095</name>
</gene>
<sequence>MFQMSKTLFSKEFTTHSIRRSAARWAARKSNSFELYTQDARAEMIKEHHDGQPVSDHKMWMFKPLR</sequence>
<dbReference type="EMBL" id="CALNXI010004424">
    <property type="protein sequence ID" value="CAH3195780.1"/>
    <property type="molecule type" value="Genomic_DNA"/>
</dbReference>